<feature type="domain" description="FCP1 homology" evidence="6">
    <location>
        <begin position="269"/>
        <end position="427"/>
    </location>
</feature>
<dbReference type="SUPFAM" id="SSF56784">
    <property type="entry name" value="HAD-like"/>
    <property type="match status" value="1"/>
</dbReference>
<comment type="caution">
    <text evidence="7">The sequence shown here is derived from an EMBL/GenBank/DDBJ whole genome shotgun (WGS) entry which is preliminary data.</text>
</comment>
<dbReference type="AlphaFoldDB" id="A0A5N6LGC8"/>
<feature type="chain" id="PRO_5024440443" description="FCP1 homology domain-containing protein" evidence="5">
    <location>
        <begin position="20"/>
        <end position="445"/>
    </location>
</feature>
<keyword evidence="1" id="KW-0378">Hydrolase</keyword>
<organism evidence="7 8">
    <name type="scientific">Mikania micrantha</name>
    <name type="common">bitter vine</name>
    <dbReference type="NCBI Taxonomy" id="192012"/>
    <lineage>
        <taxon>Eukaryota</taxon>
        <taxon>Viridiplantae</taxon>
        <taxon>Streptophyta</taxon>
        <taxon>Embryophyta</taxon>
        <taxon>Tracheophyta</taxon>
        <taxon>Spermatophyta</taxon>
        <taxon>Magnoliopsida</taxon>
        <taxon>eudicotyledons</taxon>
        <taxon>Gunneridae</taxon>
        <taxon>Pentapetalae</taxon>
        <taxon>asterids</taxon>
        <taxon>campanulids</taxon>
        <taxon>Asterales</taxon>
        <taxon>Asteraceae</taxon>
        <taxon>Asteroideae</taxon>
        <taxon>Heliantheae alliance</taxon>
        <taxon>Eupatorieae</taxon>
        <taxon>Mikania</taxon>
    </lineage>
</organism>
<dbReference type="GO" id="GO:0004721">
    <property type="term" value="F:phosphoprotein phosphatase activity"/>
    <property type="evidence" value="ECO:0007669"/>
    <property type="project" value="UniProtKB-KW"/>
</dbReference>
<evidence type="ECO:0000313" key="7">
    <source>
        <dbReference type="EMBL" id="KAD1365135.1"/>
    </source>
</evidence>
<dbReference type="FunFam" id="3.40.50.1000:FF:000015">
    <property type="entry name" value="CTD small phosphatase-like protein 2"/>
    <property type="match status" value="1"/>
</dbReference>
<evidence type="ECO:0000256" key="5">
    <source>
        <dbReference type="SAM" id="SignalP"/>
    </source>
</evidence>
<dbReference type="InterPro" id="IPR023214">
    <property type="entry name" value="HAD_sf"/>
</dbReference>
<evidence type="ECO:0000259" key="6">
    <source>
        <dbReference type="PROSITE" id="PS50969"/>
    </source>
</evidence>
<dbReference type="SMART" id="SM00577">
    <property type="entry name" value="CPDc"/>
    <property type="match status" value="1"/>
</dbReference>
<keyword evidence="8" id="KW-1185">Reference proteome</keyword>
<gene>
    <name evidence="7" type="ORF">E3N88_42939</name>
</gene>
<keyword evidence="2" id="KW-0904">Protein phosphatase</keyword>
<evidence type="ECO:0000256" key="4">
    <source>
        <dbReference type="ARBA" id="ARBA00038355"/>
    </source>
</evidence>
<feature type="signal peptide" evidence="5">
    <location>
        <begin position="1"/>
        <end position="19"/>
    </location>
</feature>
<dbReference type="GO" id="GO:0005634">
    <property type="term" value="C:nucleus"/>
    <property type="evidence" value="ECO:0007669"/>
    <property type="project" value="UniProtKB-ARBA"/>
</dbReference>
<evidence type="ECO:0000256" key="1">
    <source>
        <dbReference type="ARBA" id="ARBA00022801"/>
    </source>
</evidence>
<reference evidence="7 8" key="1">
    <citation type="submission" date="2019-05" db="EMBL/GenBank/DDBJ databases">
        <title>Mikania micrantha, genome provides insights into the molecular mechanism of rapid growth.</title>
        <authorList>
            <person name="Liu B."/>
        </authorList>
    </citation>
    <scope>NUCLEOTIDE SEQUENCE [LARGE SCALE GENOMIC DNA]</scope>
    <source>
        <strain evidence="7">NLD-2019</strain>
        <tissue evidence="7">Leaf</tissue>
    </source>
</reference>
<protein>
    <recommendedName>
        <fullName evidence="6">FCP1 homology domain-containing protein</fullName>
    </recommendedName>
</protein>
<dbReference type="OrthoDB" id="277011at2759"/>
<dbReference type="PROSITE" id="PS50969">
    <property type="entry name" value="FCP1"/>
    <property type="match status" value="1"/>
</dbReference>
<comment type="function">
    <text evidence="3">Probable phosphatase.</text>
</comment>
<dbReference type="InterPro" id="IPR004274">
    <property type="entry name" value="FCP1_dom"/>
</dbReference>
<evidence type="ECO:0000313" key="8">
    <source>
        <dbReference type="Proteomes" id="UP000326396"/>
    </source>
</evidence>
<dbReference type="InterPro" id="IPR036412">
    <property type="entry name" value="HAD-like_sf"/>
</dbReference>
<dbReference type="PANTHER" id="PTHR12210">
    <property type="entry name" value="DULLARD PROTEIN PHOSPHATASE"/>
    <property type="match status" value="1"/>
</dbReference>
<evidence type="ECO:0000256" key="3">
    <source>
        <dbReference type="ARBA" id="ARBA00037324"/>
    </source>
</evidence>
<dbReference type="Proteomes" id="UP000326396">
    <property type="component" value="Unassembled WGS sequence"/>
</dbReference>
<sequence length="445" mass="50778">MKDLILLLMFLSQYRATHQKDRTNAITKDENEVNHGLFERKKWPPCLSKVKQDMQEFFVTIFSCSEATVQEFRTNESNCCELLDEESMQDYTKINCTSVIDTVFSPILESIDYNSEATPFGDKGSENNLEVSGDKDGNGVNKNLSNVSDFFVSDMIASRSLIEEETCLPNYECDELSIFLDDEYMILPFLEDSNDSDDSIKNGSEPVMASEESNLYLSIHQLRSCNREPDASSYPDWDPVEFLDPQMFIKNLLDLSEVETNLFPTVSPWERKTVTLVLDLDETLVHSSLEPCDADFSFPVFVDFKVHTVYVKQRPHLRDFLERVSEMFQIVVFTASQSIYAKQLLDILDPDGKFISHRAYRDSCIFANGSYTKDLTVLGVDLAKVAIIDNCPEVFRLQVNNGIPIKSWFNDPSDCALITLLPFLETLADAEDVRPIIARRFGNKE</sequence>
<comment type="similarity">
    <text evidence="4">Belongs to the CTDSPL2 family.</text>
</comment>
<dbReference type="EMBL" id="SZYD01000830">
    <property type="protein sequence ID" value="KAD1365135.1"/>
    <property type="molecule type" value="Genomic_DNA"/>
</dbReference>
<keyword evidence="5" id="KW-0732">Signal</keyword>
<proteinExistence type="inferred from homology"/>
<evidence type="ECO:0000256" key="2">
    <source>
        <dbReference type="ARBA" id="ARBA00022912"/>
    </source>
</evidence>
<dbReference type="Pfam" id="PF03031">
    <property type="entry name" value="NIF"/>
    <property type="match status" value="1"/>
</dbReference>
<dbReference type="InterPro" id="IPR011948">
    <property type="entry name" value="Dullard_phosphatase"/>
</dbReference>
<dbReference type="NCBIfam" id="TIGR02251">
    <property type="entry name" value="HIF-SF_euk"/>
    <property type="match status" value="1"/>
</dbReference>
<name>A0A5N6LGC8_9ASTR</name>
<dbReference type="Gene3D" id="3.40.50.1000">
    <property type="entry name" value="HAD superfamily/HAD-like"/>
    <property type="match status" value="1"/>
</dbReference>
<accession>A0A5N6LGC8</accession>
<dbReference type="InterPro" id="IPR050365">
    <property type="entry name" value="TIM50"/>
</dbReference>
<dbReference type="CDD" id="cd07521">
    <property type="entry name" value="HAD_FCP1-like"/>
    <property type="match status" value="1"/>
</dbReference>